<sequence length="450" mass="51331">EPDVEMPWMDFRACSWPQELTDEVRAREGDFKFGQEGTSRGISEVFAAVNEPWLSLISCRRDPSQQVVISFSHFLPRQEIFAEKRFLIESRLPKVSGSEALEEQVKRLKSDIHVFGHTHLTVDHVVDGQRFVQWALGSPSEQKSGVSRAVSQTGMLVLFDGAAEPGVVPQQETFWGNYFRKYPRDLDETCPAPWVRRMLEHKHKGIELPFDDDYFRSRPRPGPSIEDYSGRFDPYWRLCVFMFVLLATGSEVGVVMSMWSPAFADSQLESSGQNLRYTGELKFYDPVREMGYVLMDEGFDVSADVPRELRVERPEVNCSGGNPFKMEQVRVEFGIWKTPKSQHKVYNMTLPGGVPITVAAIENRITHEGSLSGKVRVWNWSQGWGLVQPFDLSSFPAPVLLRMQELHAVAIARGKAREEGLLYFRKEDVVEGVKLHPGMDVLFDVYTDDK</sequence>
<name>A0A813LHW1_POLGL</name>
<evidence type="ECO:0000313" key="2">
    <source>
        <dbReference type="Proteomes" id="UP000626109"/>
    </source>
</evidence>
<dbReference type="SUPFAM" id="SSF56300">
    <property type="entry name" value="Metallo-dependent phosphatases"/>
    <property type="match status" value="1"/>
</dbReference>
<evidence type="ECO:0000313" key="1">
    <source>
        <dbReference type="EMBL" id="CAE8726804.1"/>
    </source>
</evidence>
<comment type="caution">
    <text evidence="1">The sequence shown here is derived from an EMBL/GenBank/DDBJ whole genome shotgun (WGS) entry which is preliminary data.</text>
</comment>
<dbReference type="AlphaFoldDB" id="A0A813LHW1"/>
<feature type="non-terminal residue" evidence="1">
    <location>
        <position position="1"/>
    </location>
</feature>
<organism evidence="1 2">
    <name type="scientific">Polarella glacialis</name>
    <name type="common">Dinoflagellate</name>
    <dbReference type="NCBI Taxonomy" id="89957"/>
    <lineage>
        <taxon>Eukaryota</taxon>
        <taxon>Sar</taxon>
        <taxon>Alveolata</taxon>
        <taxon>Dinophyceae</taxon>
        <taxon>Suessiales</taxon>
        <taxon>Suessiaceae</taxon>
        <taxon>Polarella</taxon>
    </lineage>
</organism>
<dbReference type="PANTHER" id="PTHR36492">
    <property type="match status" value="1"/>
</dbReference>
<dbReference type="CDD" id="cd00838">
    <property type="entry name" value="MPP_superfamily"/>
    <property type="match status" value="1"/>
</dbReference>
<gene>
    <name evidence="1" type="ORF">PGLA2088_LOCUS44606</name>
</gene>
<reference evidence="1" key="1">
    <citation type="submission" date="2021-02" db="EMBL/GenBank/DDBJ databases">
        <authorList>
            <person name="Dougan E. K."/>
            <person name="Rhodes N."/>
            <person name="Thang M."/>
            <person name="Chan C."/>
        </authorList>
    </citation>
    <scope>NUCLEOTIDE SEQUENCE</scope>
</reference>
<dbReference type="Proteomes" id="UP000626109">
    <property type="component" value="Unassembled WGS sequence"/>
</dbReference>
<protein>
    <submittedName>
        <fullName evidence="1">Uncharacterized protein</fullName>
    </submittedName>
</protein>
<dbReference type="PANTHER" id="PTHR36492:SF2">
    <property type="entry name" value="[ACYL-CARRIER-PROTEIN] PHOSPHODIESTERASE PPTH"/>
    <property type="match status" value="1"/>
</dbReference>
<feature type="non-terminal residue" evidence="1">
    <location>
        <position position="450"/>
    </location>
</feature>
<accession>A0A813LHW1</accession>
<dbReference type="EMBL" id="CAJNNW010035282">
    <property type="protein sequence ID" value="CAE8726804.1"/>
    <property type="molecule type" value="Genomic_DNA"/>
</dbReference>
<dbReference type="InterPro" id="IPR029052">
    <property type="entry name" value="Metallo-depent_PP-like"/>
</dbReference>
<proteinExistence type="predicted"/>
<dbReference type="InterPro" id="IPR052963">
    <property type="entry name" value="Pantetheine_PDE"/>
</dbReference>